<dbReference type="RefSeq" id="WP_164009816.1">
    <property type="nucleotide sequence ID" value="NZ_WUFT01000007.1"/>
</dbReference>
<gene>
    <name evidence="1" type="ORF">GR197_12450</name>
</gene>
<proteinExistence type="predicted"/>
<comment type="caution">
    <text evidence="1">The sequence shown here is derived from an EMBL/GenBank/DDBJ whole genome shotgun (WGS) entry which is preliminary data.</text>
</comment>
<protein>
    <submittedName>
        <fullName evidence="1">Uncharacterized protein</fullName>
    </submittedName>
</protein>
<accession>A0A7K3UCE6</accession>
<dbReference type="EMBL" id="WUFT01000007">
    <property type="protein sequence ID" value="NEJ71342.1"/>
    <property type="molecule type" value="Genomic_DNA"/>
</dbReference>
<sequence length="84" mass="8716">MAAFNIDCVIGINSEERRESCGGVSERLAFLSVAVSHGLGKRQQKTALRRSGILSISVYLVSTSTISPSSVTTVTGATVAVAAM</sequence>
<dbReference type="Proteomes" id="UP000471753">
    <property type="component" value="Unassembled WGS sequence"/>
</dbReference>
<evidence type="ECO:0000313" key="1">
    <source>
        <dbReference type="EMBL" id="NEJ71342.1"/>
    </source>
</evidence>
<organism evidence="1 2">
    <name type="scientific">Rhizobium phaseoli</name>
    <dbReference type="NCBI Taxonomy" id="396"/>
    <lineage>
        <taxon>Bacteria</taxon>
        <taxon>Pseudomonadati</taxon>
        <taxon>Pseudomonadota</taxon>
        <taxon>Alphaproteobacteria</taxon>
        <taxon>Hyphomicrobiales</taxon>
        <taxon>Rhizobiaceae</taxon>
        <taxon>Rhizobium/Agrobacterium group</taxon>
        <taxon>Rhizobium</taxon>
    </lineage>
</organism>
<evidence type="ECO:0000313" key="2">
    <source>
        <dbReference type="Proteomes" id="UP000471753"/>
    </source>
</evidence>
<reference evidence="1 2" key="1">
    <citation type="submission" date="2019-12" db="EMBL/GenBank/DDBJ databases">
        <title>Rhizobium genotypes associated with high levels of biological nitrogen fixation by grain legumes in a temperate-maritime cropping system.</title>
        <authorList>
            <person name="Maluk M."/>
            <person name="Francesc Ferrando Molina F."/>
            <person name="Lopez Del Egido L."/>
            <person name="Lafos M."/>
            <person name="Langarica-Fuentes A."/>
            <person name="Gebre Yohannes G."/>
            <person name="Young M.W."/>
            <person name="Martin P."/>
            <person name="Gantlett R."/>
            <person name="Kenicer G."/>
            <person name="Hawes C."/>
            <person name="Begg G.S."/>
            <person name="Quilliam R.S."/>
            <person name="Squire G.R."/>
            <person name="Poole P.S."/>
            <person name="Young P.W."/>
            <person name="Iannetta P.M."/>
            <person name="James E.K."/>
        </authorList>
    </citation>
    <scope>NUCLEOTIDE SEQUENCE [LARGE SCALE GENOMIC DNA]</scope>
    <source>
        <strain evidence="1 2">JHI366</strain>
    </source>
</reference>
<dbReference type="AlphaFoldDB" id="A0A7K3UCE6"/>
<name>A0A7K3UCE6_9HYPH</name>